<protein>
    <submittedName>
        <fullName evidence="2">Uncharacterized protein</fullName>
    </submittedName>
</protein>
<dbReference type="Proteomes" id="UP001324427">
    <property type="component" value="Unassembled WGS sequence"/>
</dbReference>
<dbReference type="AlphaFoldDB" id="A0AAV9JMF1"/>
<proteinExistence type="predicted"/>
<gene>
    <name evidence="2" type="ORF">LTR36_001926</name>
</gene>
<feature type="coiled-coil region" evidence="1">
    <location>
        <begin position="111"/>
        <end position="138"/>
    </location>
</feature>
<organism evidence="2 3">
    <name type="scientific">Oleoguttula mirabilis</name>
    <dbReference type="NCBI Taxonomy" id="1507867"/>
    <lineage>
        <taxon>Eukaryota</taxon>
        <taxon>Fungi</taxon>
        <taxon>Dikarya</taxon>
        <taxon>Ascomycota</taxon>
        <taxon>Pezizomycotina</taxon>
        <taxon>Dothideomycetes</taxon>
        <taxon>Dothideomycetidae</taxon>
        <taxon>Mycosphaerellales</taxon>
        <taxon>Teratosphaeriaceae</taxon>
        <taxon>Oleoguttula</taxon>
    </lineage>
</organism>
<keyword evidence="1" id="KW-0175">Coiled coil</keyword>
<evidence type="ECO:0000256" key="1">
    <source>
        <dbReference type="SAM" id="Coils"/>
    </source>
</evidence>
<accession>A0AAV9JMF1</accession>
<reference evidence="2 3" key="1">
    <citation type="submission" date="2021-11" db="EMBL/GenBank/DDBJ databases">
        <title>Black yeast isolated from Biological Soil Crust.</title>
        <authorList>
            <person name="Kurbessoian T."/>
        </authorList>
    </citation>
    <scope>NUCLEOTIDE SEQUENCE [LARGE SCALE GENOMIC DNA]</scope>
    <source>
        <strain evidence="2 3">CCFEE 5522</strain>
    </source>
</reference>
<feature type="coiled-coil region" evidence="1">
    <location>
        <begin position="41"/>
        <end position="86"/>
    </location>
</feature>
<evidence type="ECO:0000313" key="3">
    <source>
        <dbReference type="Proteomes" id="UP001324427"/>
    </source>
</evidence>
<evidence type="ECO:0000313" key="2">
    <source>
        <dbReference type="EMBL" id="KAK4546708.1"/>
    </source>
</evidence>
<dbReference type="EMBL" id="JAVFHQ010000014">
    <property type="protein sequence ID" value="KAK4546708.1"/>
    <property type="molecule type" value="Genomic_DNA"/>
</dbReference>
<keyword evidence="3" id="KW-1185">Reference proteome</keyword>
<name>A0AAV9JMF1_9PEZI</name>
<sequence length="171" mass="19362">MASHIVCEAVRKGLEAQIAALAAGYGNEVDRLQTKIGALTNDEAAATNKDLKLQLRTLKVQHTTEMAQAKVKLDEDMAKFKASEEEGSRVSTEKLVLEHAAELEDVRKEQQAKHQQDLEDHQHEAATLQAQIVSLQHAQEDTKCDEVWYNRKDRPIGRNQCRKLHAKLEWE</sequence>
<comment type="caution">
    <text evidence="2">The sequence shown here is derived from an EMBL/GenBank/DDBJ whole genome shotgun (WGS) entry which is preliminary data.</text>
</comment>